<reference evidence="8 9" key="1">
    <citation type="submission" date="2018-06" db="EMBL/GenBank/DDBJ databases">
        <authorList>
            <consortium name="Pathogen Informatics"/>
            <person name="Doyle S."/>
        </authorList>
    </citation>
    <scope>NUCLEOTIDE SEQUENCE [LARGE SCALE GENOMIC DNA]</scope>
    <source>
        <strain evidence="8 9">NCTC12475</strain>
    </source>
</reference>
<proteinExistence type="inferred from homology"/>
<sequence length="474" mass="55110">MLKFFIVYFLIICTLFANDFSNSLYDLISEDDSIWSVDDNVKQNHLKLESSLNNTLKQKNVYSYEDLLDNIKTFAPKILLQKLETASSAAELRSVRSELYPTFNLSLNEEYSKRYDDFPLRNTSVGNDSIIQSTGYQAYASIGLNYNIFNFGSTLDKIDAYKAKIKSSKQKECMVYKDVALYLLDEYYKAMILKERLKYTNDLLSNLTQIYENKKRLNEVGELPKSSIFEGALKIADESSNLSYIQKDITQTLSNINYITGANISDINVLVYFRNVLNNTKFINFYETPKAKQLFYQIEEKRNLLNSEFKNYFPSLSLYARYNFYGYDRNDIIESIDKAEKNGYKFGLVISYTLFDGFRRESRIENAKIEYLKSNLELVDAKREYEQNIKSLQENINQEQNKISNLANSKDYSKNILNIANRLNKSGEENLNNVIESINLDMRKNIELIQSKIKLDMLKVKKDIISSDKLCDGI</sequence>
<keyword evidence="6" id="KW-0472">Membrane</keyword>
<dbReference type="Proteomes" id="UP000254920">
    <property type="component" value="Unassembled WGS sequence"/>
</dbReference>
<evidence type="ECO:0000256" key="6">
    <source>
        <dbReference type="ARBA" id="ARBA00023136"/>
    </source>
</evidence>
<evidence type="ECO:0000313" key="9">
    <source>
        <dbReference type="Proteomes" id="UP000254920"/>
    </source>
</evidence>
<protein>
    <submittedName>
        <fullName evidence="8">Outer membrane efflux protein</fullName>
    </submittedName>
</protein>
<comment type="similarity">
    <text evidence="2">Belongs to the outer membrane factor (OMF) (TC 1.B.17) family.</text>
</comment>
<keyword evidence="3" id="KW-0813">Transport</keyword>
<evidence type="ECO:0000256" key="3">
    <source>
        <dbReference type="ARBA" id="ARBA00022448"/>
    </source>
</evidence>
<dbReference type="STRING" id="32024.GCA_000788295_01100"/>
<dbReference type="Gene3D" id="1.20.1600.10">
    <property type="entry name" value="Outer membrane efflux proteins (OEP)"/>
    <property type="match status" value="1"/>
</dbReference>
<evidence type="ECO:0000313" key="8">
    <source>
        <dbReference type="EMBL" id="SUX11304.1"/>
    </source>
</evidence>
<dbReference type="GO" id="GO:0015288">
    <property type="term" value="F:porin activity"/>
    <property type="evidence" value="ECO:0007669"/>
    <property type="project" value="TreeGrafter"/>
</dbReference>
<dbReference type="InterPro" id="IPR003423">
    <property type="entry name" value="OMP_efflux"/>
</dbReference>
<dbReference type="Pfam" id="PF02321">
    <property type="entry name" value="OEP"/>
    <property type="match status" value="2"/>
</dbReference>
<accession>A0A381DKR7</accession>
<dbReference type="GO" id="GO:0009279">
    <property type="term" value="C:cell outer membrane"/>
    <property type="evidence" value="ECO:0007669"/>
    <property type="project" value="UniProtKB-SubCell"/>
</dbReference>
<dbReference type="AlphaFoldDB" id="A0A381DKR7"/>
<evidence type="ECO:0000256" key="4">
    <source>
        <dbReference type="ARBA" id="ARBA00022452"/>
    </source>
</evidence>
<dbReference type="GO" id="GO:0015562">
    <property type="term" value="F:efflux transmembrane transporter activity"/>
    <property type="evidence" value="ECO:0007669"/>
    <property type="project" value="InterPro"/>
</dbReference>
<keyword evidence="9" id="KW-1185">Reference proteome</keyword>
<dbReference type="SUPFAM" id="SSF56954">
    <property type="entry name" value="Outer membrane efflux proteins (OEP)"/>
    <property type="match status" value="1"/>
</dbReference>
<dbReference type="RefSeq" id="WP_089182045.1">
    <property type="nucleotide sequence ID" value="NZ_CP043427.1"/>
</dbReference>
<dbReference type="PANTHER" id="PTHR30026">
    <property type="entry name" value="OUTER MEMBRANE PROTEIN TOLC"/>
    <property type="match status" value="1"/>
</dbReference>
<evidence type="ECO:0000256" key="5">
    <source>
        <dbReference type="ARBA" id="ARBA00022692"/>
    </source>
</evidence>
<keyword evidence="7" id="KW-0998">Cell outer membrane</keyword>
<dbReference type="InterPro" id="IPR051906">
    <property type="entry name" value="TolC-like"/>
</dbReference>
<dbReference type="EMBL" id="UFVD01000001">
    <property type="protein sequence ID" value="SUX11304.1"/>
    <property type="molecule type" value="Genomic_DNA"/>
</dbReference>
<organism evidence="8 9">
    <name type="scientific">Campylobacter sputorum subsp. sputorum</name>
    <dbReference type="NCBI Taxonomy" id="32024"/>
    <lineage>
        <taxon>Bacteria</taxon>
        <taxon>Pseudomonadati</taxon>
        <taxon>Campylobacterota</taxon>
        <taxon>Epsilonproteobacteria</taxon>
        <taxon>Campylobacterales</taxon>
        <taxon>Campylobacteraceae</taxon>
        <taxon>Campylobacter</taxon>
    </lineage>
</organism>
<name>A0A381DKR7_9BACT</name>
<evidence type="ECO:0000256" key="1">
    <source>
        <dbReference type="ARBA" id="ARBA00004442"/>
    </source>
</evidence>
<evidence type="ECO:0000256" key="2">
    <source>
        <dbReference type="ARBA" id="ARBA00007613"/>
    </source>
</evidence>
<dbReference type="GeneID" id="93090164"/>
<evidence type="ECO:0000256" key="7">
    <source>
        <dbReference type="ARBA" id="ARBA00023237"/>
    </source>
</evidence>
<dbReference type="OrthoDB" id="5363612at2"/>
<dbReference type="PANTHER" id="PTHR30026:SF20">
    <property type="entry name" value="OUTER MEMBRANE PROTEIN TOLC"/>
    <property type="match status" value="1"/>
</dbReference>
<keyword evidence="4" id="KW-1134">Transmembrane beta strand</keyword>
<comment type="subcellular location">
    <subcellularLocation>
        <location evidence="1">Cell outer membrane</location>
    </subcellularLocation>
</comment>
<keyword evidence="5" id="KW-0812">Transmembrane</keyword>
<dbReference type="GO" id="GO:1990281">
    <property type="term" value="C:efflux pump complex"/>
    <property type="evidence" value="ECO:0007669"/>
    <property type="project" value="TreeGrafter"/>
</dbReference>
<gene>
    <name evidence="8" type="ORF">NCTC12475_01521</name>
</gene>